<dbReference type="EMBL" id="BQXS01013865">
    <property type="protein sequence ID" value="GKT29872.1"/>
    <property type="molecule type" value="Genomic_DNA"/>
</dbReference>
<dbReference type="SUPFAM" id="SSF81324">
    <property type="entry name" value="Voltage-gated potassium channels"/>
    <property type="match status" value="1"/>
</dbReference>
<organism evidence="7 8">
    <name type="scientific">Aduncisulcus paluster</name>
    <dbReference type="NCBI Taxonomy" id="2918883"/>
    <lineage>
        <taxon>Eukaryota</taxon>
        <taxon>Metamonada</taxon>
        <taxon>Carpediemonas-like organisms</taxon>
        <taxon>Aduncisulcus</taxon>
    </lineage>
</organism>
<evidence type="ECO:0000256" key="4">
    <source>
        <dbReference type="ARBA" id="ARBA00023136"/>
    </source>
</evidence>
<keyword evidence="3 5" id="KW-1133">Transmembrane helix</keyword>
<feature type="domain" description="Ion transport" evidence="6">
    <location>
        <begin position="83"/>
        <end position="309"/>
    </location>
</feature>
<feature type="transmembrane region" description="Helical" evidence="5">
    <location>
        <begin position="280"/>
        <end position="305"/>
    </location>
</feature>
<dbReference type="Gene3D" id="1.20.120.350">
    <property type="entry name" value="Voltage-gated potassium channels. Chain C"/>
    <property type="match status" value="1"/>
</dbReference>
<protein>
    <submittedName>
        <fullName evidence="7">Cation channel sperm-associated protein 3-like protein</fullName>
    </submittedName>
</protein>
<accession>A0ABQ5KBD3</accession>
<gene>
    <name evidence="7" type="ORF">ADUPG1_014253</name>
</gene>
<proteinExistence type="predicted"/>
<evidence type="ECO:0000256" key="5">
    <source>
        <dbReference type="SAM" id="Phobius"/>
    </source>
</evidence>
<sequence>MSMSSLGGSSFGSYMGSMANLNKEQDNDSASQSDIGGFGTDIQENYMIEDVKRELEYDAAQEEQNIPPRSPLHGFVRTIVNSMFFNFFIFLAIFANIIVIVMEANSDFYHQHVTGIDICNSIFIGIYTVELVLKLFVEPKEYWKDGFNIFDFAILMSSYLNIIMSFFQTSGISSLSYLRLFRTLRALRAMKAVPFIQGLEVLVKAIFKAFLGVLNIMILIMLFNYVFAIMSFYFFASEDSEHYGNLFHSFTTMFAFTTAEGWRDIQSVTDQTNSSSMSKLVTISFIFIGNFVLKNLFVGVVMQYLDDATLEHNAVLFLKKQAVISRKKGKLIKHQELQFEMITKQLNAKNDITYEDMLKQIHSGLRHEDVILVKGLTTDRYWIEAYMCGLDIREDTLFQQQMLHYELTNTLCTLAERQLARQHLSMYS</sequence>
<feature type="transmembrane region" description="Helical" evidence="5">
    <location>
        <begin position="79"/>
        <end position="102"/>
    </location>
</feature>
<dbReference type="InterPro" id="IPR027359">
    <property type="entry name" value="Volt_channel_dom_sf"/>
</dbReference>
<evidence type="ECO:0000259" key="6">
    <source>
        <dbReference type="Pfam" id="PF00520"/>
    </source>
</evidence>
<evidence type="ECO:0000256" key="3">
    <source>
        <dbReference type="ARBA" id="ARBA00022989"/>
    </source>
</evidence>
<evidence type="ECO:0000313" key="7">
    <source>
        <dbReference type="EMBL" id="GKT29872.1"/>
    </source>
</evidence>
<comment type="subcellular location">
    <subcellularLocation>
        <location evidence="1">Membrane</location>
        <topology evidence="1">Multi-pass membrane protein</topology>
    </subcellularLocation>
</comment>
<dbReference type="Proteomes" id="UP001057375">
    <property type="component" value="Unassembled WGS sequence"/>
</dbReference>
<dbReference type="PANTHER" id="PTHR47131">
    <property type="entry name" value="CATION CHANNEL SPERM-ASSOCIATED PROTEIN 3"/>
    <property type="match status" value="1"/>
</dbReference>
<evidence type="ECO:0000256" key="2">
    <source>
        <dbReference type="ARBA" id="ARBA00022692"/>
    </source>
</evidence>
<feature type="transmembrane region" description="Helical" evidence="5">
    <location>
        <begin position="214"/>
        <end position="236"/>
    </location>
</feature>
<evidence type="ECO:0000313" key="8">
    <source>
        <dbReference type="Proteomes" id="UP001057375"/>
    </source>
</evidence>
<dbReference type="InterPro" id="IPR005821">
    <property type="entry name" value="Ion_trans_dom"/>
</dbReference>
<reference evidence="7" key="1">
    <citation type="submission" date="2022-03" db="EMBL/GenBank/DDBJ databases">
        <title>Draft genome sequence of Aduncisulcus paluster, a free-living microaerophilic Fornicata.</title>
        <authorList>
            <person name="Yuyama I."/>
            <person name="Kume K."/>
            <person name="Tamura T."/>
            <person name="Inagaki Y."/>
            <person name="Hashimoto T."/>
        </authorList>
    </citation>
    <scope>NUCLEOTIDE SEQUENCE</scope>
    <source>
        <strain evidence="7">NY0171</strain>
    </source>
</reference>
<dbReference type="Pfam" id="PF00520">
    <property type="entry name" value="Ion_trans"/>
    <property type="match status" value="1"/>
</dbReference>
<dbReference type="PANTHER" id="PTHR47131:SF1">
    <property type="entry name" value="CATION CHANNEL SPERM-ASSOCIATED PROTEIN 3"/>
    <property type="match status" value="1"/>
</dbReference>
<keyword evidence="8" id="KW-1185">Reference proteome</keyword>
<evidence type="ECO:0000256" key="1">
    <source>
        <dbReference type="ARBA" id="ARBA00004141"/>
    </source>
</evidence>
<name>A0ABQ5KBD3_9EUKA</name>
<keyword evidence="4 5" id="KW-0472">Membrane</keyword>
<comment type="caution">
    <text evidence="7">The sequence shown here is derived from an EMBL/GenBank/DDBJ whole genome shotgun (WGS) entry which is preliminary data.</text>
</comment>
<keyword evidence="2 5" id="KW-0812">Transmembrane</keyword>
<dbReference type="Gene3D" id="1.10.287.70">
    <property type="match status" value="1"/>
</dbReference>